<keyword evidence="15" id="KW-0670">Pyruvate</keyword>
<dbReference type="PIRSF" id="PIRSF001400">
    <property type="entry name" value="Enolase"/>
    <property type="match status" value="1"/>
</dbReference>
<comment type="caution">
    <text evidence="15">The sequence shown here is derived from an EMBL/GenBank/DDBJ whole genome shotgun (WGS) entry which is preliminary data.</text>
</comment>
<dbReference type="InterPro" id="IPR000941">
    <property type="entry name" value="Enolase"/>
</dbReference>
<feature type="binding site" evidence="9 12">
    <location>
        <position position="291"/>
    </location>
    <ligand>
        <name>Mg(2+)</name>
        <dbReference type="ChEBI" id="CHEBI:18420"/>
    </ligand>
</feature>
<gene>
    <name evidence="9" type="primary">eno</name>
    <name evidence="15" type="ORF">COT81_00755</name>
</gene>
<dbReference type="GO" id="GO:0006096">
    <property type="term" value="P:glycolytic process"/>
    <property type="evidence" value="ECO:0007669"/>
    <property type="project" value="UniProtKB-UniRule"/>
</dbReference>
<dbReference type="NCBIfam" id="TIGR01060">
    <property type="entry name" value="eno"/>
    <property type="match status" value="1"/>
</dbReference>
<feature type="binding site" evidence="11">
    <location>
        <position position="291"/>
    </location>
    <ligand>
        <name>substrate</name>
    </ligand>
</feature>
<evidence type="ECO:0000256" key="12">
    <source>
        <dbReference type="PIRSR" id="PIRSR001400-3"/>
    </source>
</evidence>
<keyword evidence="9" id="KW-0963">Cytoplasm</keyword>
<dbReference type="Pfam" id="PF03952">
    <property type="entry name" value="Enolase_N"/>
    <property type="match status" value="1"/>
</dbReference>
<feature type="domain" description="Enolase N-terminal" evidence="14">
    <location>
        <begin position="4"/>
        <end position="134"/>
    </location>
</feature>
<evidence type="ECO:0000259" key="13">
    <source>
        <dbReference type="SMART" id="SM01192"/>
    </source>
</evidence>
<dbReference type="Gene3D" id="3.20.20.120">
    <property type="entry name" value="Enolase-like C-terminal domain"/>
    <property type="match status" value="1"/>
</dbReference>
<feature type="binding site" evidence="11">
    <location>
        <position position="394"/>
    </location>
    <ligand>
        <name>substrate</name>
    </ligand>
</feature>
<keyword evidence="7 9" id="KW-0324">Glycolysis</keyword>
<dbReference type="SMART" id="SM01192">
    <property type="entry name" value="Enolase_C"/>
    <property type="match status" value="1"/>
</dbReference>
<dbReference type="PANTHER" id="PTHR11902:SF1">
    <property type="entry name" value="ENOLASE"/>
    <property type="match status" value="1"/>
</dbReference>
<feature type="binding site" evidence="11">
    <location>
        <position position="318"/>
    </location>
    <ligand>
        <name>substrate</name>
    </ligand>
</feature>
<dbReference type="CDD" id="cd03313">
    <property type="entry name" value="enolase"/>
    <property type="match status" value="1"/>
</dbReference>
<feature type="binding site" evidence="11">
    <location>
        <begin position="370"/>
        <end position="373"/>
    </location>
    <ligand>
        <name>substrate</name>
    </ligand>
</feature>
<reference evidence="16" key="1">
    <citation type="submission" date="2017-09" db="EMBL/GenBank/DDBJ databases">
        <title>Depth-based differentiation of microbial function through sediment-hosted aquifers and enrichment of novel symbionts in the deep terrestrial subsurface.</title>
        <authorList>
            <person name="Probst A.J."/>
            <person name="Ladd B."/>
            <person name="Jarett J.K."/>
            <person name="Geller-Mcgrath D.E."/>
            <person name="Sieber C.M.K."/>
            <person name="Emerson J.B."/>
            <person name="Anantharaman K."/>
            <person name="Thomas B.C."/>
            <person name="Malmstrom R."/>
            <person name="Stieglmeier M."/>
            <person name="Klingl A."/>
            <person name="Woyke T."/>
            <person name="Ryan C.M."/>
            <person name="Banfield J.F."/>
        </authorList>
    </citation>
    <scope>NUCLEOTIDE SEQUENCE [LARGE SCALE GENOMIC DNA]</scope>
</reference>
<feature type="binding site" evidence="9 12">
    <location>
        <position position="318"/>
    </location>
    <ligand>
        <name>Mg(2+)</name>
        <dbReference type="ChEBI" id="CHEBI:18420"/>
    </ligand>
</feature>
<comment type="cofactor">
    <cofactor evidence="12">
        <name>Mg(2+)</name>
        <dbReference type="ChEBI" id="CHEBI:18420"/>
    </cofactor>
    <text evidence="12">Mg(2+) is required for catalysis and for stabilizing the dimer.</text>
</comment>
<dbReference type="GO" id="GO:0000287">
    <property type="term" value="F:magnesium ion binding"/>
    <property type="evidence" value="ECO:0007669"/>
    <property type="project" value="UniProtKB-UniRule"/>
</dbReference>
<dbReference type="GO" id="GO:0009986">
    <property type="term" value="C:cell surface"/>
    <property type="evidence" value="ECO:0007669"/>
    <property type="project" value="UniProtKB-SubCell"/>
</dbReference>
<feature type="binding site" evidence="11">
    <location>
        <position position="169"/>
    </location>
    <ligand>
        <name>substrate</name>
    </ligand>
</feature>
<dbReference type="SFLD" id="SFLDF00002">
    <property type="entry name" value="enolase"/>
    <property type="match status" value="1"/>
</dbReference>
<protein>
    <recommendedName>
        <fullName evidence="4 9">Enolase</fullName>
        <ecNumber evidence="3 9">4.2.1.11</ecNumber>
    </recommendedName>
    <alternativeName>
        <fullName evidence="9">2-phospho-D-glycerate hydro-lyase</fullName>
    </alternativeName>
    <alternativeName>
        <fullName evidence="9">2-phosphoglycerate dehydratase</fullName>
    </alternativeName>
</protein>
<evidence type="ECO:0000256" key="8">
    <source>
        <dbReference type="ARBA" id="ARBA00023239"/>
    </source>
</evidence>
<comment type="function">
    <text evidence="9">Catalyzes the reversible conversion of 2-phosphoglycerate (2-PG) into phosphoenolpyruvate (PEP). It is essential for the degradation of carbohydrates via glycolysis.</text>
</comment>
<dbReference type="PROSITE" id="PS00164">
    <property type="entry name" value="ENOLASE"/>
    <property type="match status" value="1"/>
</dbReference>
<feature type="binding site" evidence="9">
    <location>
        <position position="343"/>
    </location>
    <ligand>
        <name>(2R)-2-phosphoglycerate</name>
        <dbReference type="ChEBI" id="CHEBI:58289"/>
    </ligand>
</feature>
<dbReference type="EC" id="4.2.1.11" evidence="3 9"/>
<evidence type="ECO:0000256" key="7">
    <source>
        <dbReference type="ARBA" id="ARBA00023152"/>
    </source>
</evidence>
<evidence type="ECO:0000259" key="14">
    <source>
        <dbReference type="SMART" id="SM01193"/>
    </source>
</evidence>
<evidence type="ECO:0000256" key="4">
    <source>
        <dbReference type="ARBA" id="ARBA00017068"/>
    </source>
</evidence>
<comment type="subcellular location">
    <subcellularLocation>
        <location evidence="9">Cytoplasm</location>
    </subcellularLocation>
    <subcellularLocation>
        <location evidence="9">Secreted</location>
    </subcellularLocation>
    <subcellularLocation>
        <location evidence="9">Cell surface</location>
    </subcellularLocation>
    <text evidence="9">Fractions of enolase are present in both the cytoplasm and on the cell surface.</text>
</comment>
<organism evidence="15 16">
    <name type="scientific">Candidatus Buchananbacteria bacterium CG10_big_fil_rev_8_21_14_0_10_42_9</name>
    <dbReference type="NCBI Taxonomy" id="1974526"/>
    <lineage>
        <taxon>Bacteria</taxon>
        <taxon>Candidatus Buchananiibacteriota</taxon>
    </lineage>
</organism>
<comment type="similarity">
    <text evidence="2 9">Belongs to the enolase family.</text>
</comment>
<evidence type="ECO:0000256" key="2">
    <source>
        <dbReference type="ARBA" id="ARBA00009604"/>
    </source>
</evidence>
<dbReference type="PRINTS" id="PR00148">
    <property type="entry name" value="ENOLASE"/>
</dbReference>
<dbReference type="SUPFAM" id="SSF51604">
    <property type="entry name" value="Enolase C-terminal domain-like"/>
    <property type="match status" value="1"/>
</dbReference>
<dbReference type="SFLD" id="SFLDS00001">
    <property type="entry name" value="Enolase"/>
    <property type="match status" value="1"/>
</dbReference>
<dbReference type="InterPro" id="IPR020809">
    <property type="entry name" value="Enolase_CS"/>
</dbReference>
<evidence type="ECO:0000256" key="11">
    <source>
        <dbReference type="PIRSR" id="PIRSR001400-2"/>
    </source>
</evidence>
<keyword evidence="8 9" id="KW-0456">Lyase</keyword>
<evidence type="ECO:0000256" key="6">
    <source>
        <dbReference type="ARBA" id="ARBA00022842"/>
    </source>
</evidence>
<evidence type="ECO:0000256" key="10">
    <source>
        <dbReference type="PIRSR" id="PIRSR001400-1"/>
    </source>
</evidence>
<dbReference type="Proteomes" id="UP000230935">
    <property type="component" value="Unassembled WGS sequence"/>
</dbReference>
<feature type="binding site" evidence="9">
    <location>
        <position position="394"/>
    </location>
    <ligand>
        <name>(2R)-2-phosphoglycerate</name>
        <dbReference type="ChEBI" id="CHEBI:58289"/>
    </ligand>
</feature>
<evidence type="ECO:0000256" key="1">
    <source>
        <dbReference type="ARBA" id="ARBA00005031"/>
    </source>
</evidence>
<feature type="binding site" evidence="9">
    <location>
        <position position="372"/>
    </location>
    <ligand>
        <name>(2R)-2-phosphoglycerate</name>
        <dbReference type="ChEBI" id="CHEBI:58289"/>
    </ligand>
</feature>
<dbReference type="UniPathway" id="UPA00109">
    <property type="reaction ID" value="UER00187"/>
</dbReference>
<dbReference type="Gene3D" id="3.30.390.10">
    <property type="entry name" value="Enolase-like, N-terminal domain"/>
    <property type="match status" value="1"/>
</dbReference>
<dbReference type="InterPro" id="IPR029017">
    <property type="entry name" value="Enolase-like_N"/>
</dbReference>
<dbReference type="FunFam" id="3.30.390.10:FF:000001">
    <property type="entry name" value="Enolase"/>
    <property type="match status" value="1"/>
</dbReference>
<feature type="active site" description="Proton acceptor" evidence="9 10">
    <location>
        <position position="343"/>
    </location>
</feature>
<dbReference type="EMBL" id="PEZZ01000004">
    <property type="protein sequence ID" value="PIS05529.1"/>
    <property type="molecule type" value="Genomic_DNA"/>
</dbReference>
<evidence type="ECO:0000256" key="3">
    <source>
        <dbReference type="ARBA" id="ARBA00012058"/>
    </source>
</evidence>
<name>A0A2H0W2D4_9BACT</name>
<evidence type="ECO:0000313" key="15">
    <source>
        <dbReference type="EMBL" id="PIS05529.1"/>
    </source>
</evidence>
<feature type="active site" description="Proton donor" evidence="9 10">
    <location>
        <position position="209"/>
    </location>
</feature>
<comment type="cofactor">
    <cofactor evidence="9">
        <name>Mg(2+)</name>
        <dbReference type="ChEBI" id="CHEBI:18420"/>
    </cofactor>
    <text evidence="9">Binds a second Mg(2+) ion via substrate during catalysis.</text>
</comment>
<dbReference type="SUPFAM" id="SSF54826">
    <property type="entry name" value="Enolase N-terminal domain-like"/>
    <property type="match status" value="1"/>
</dbReference>
<feature type="domain" description="Enolase C-terminal TIM barrel" evidence="13">
    <location>
        <begin position="144"/>
        <end position="419"/>
    </location>
</feature>
<keyword evidence="9 12" id="KW-0479">Metal-binding</keyword>
<accession>A0A2H0W2D4</accession>
<feature type="binding site" evidence="9 12">
    <location>
        <position position="246"/>
    </location>
    <ligand>
        <name>Mg(2+)</name>
        <dbReference type="ChEBI" id="CHEBI:18420"/>
    </ligand>
</feature>
<proteinExistence type="inferred from homology"/>
<dbReference type="GO" id="GO:0000015">
    <property type="term" value="C:phosphopyruvate hydratase complex"/>
    <property type="evidence" value="ECO:0007669"/>
    <property type="project" value="InterPro"/>
</dbReference>
<keyword evidence="6 9" id="KW-0460">Magnesium</keyword>
<evidence type="ECO:0000313" key="16">
    <source>
        <dbReference type="Proteomes" id="UP000230935"/>
    </source>
</evidence>
<dbReference type="GO" id="GO:0005576">
    <property type="term" value="C:extracellular region"/>
    <property type="evidence" value="ECO:0007669"/>
    <property type="project" value="UniProtKB-SubCell"/>
</dbReference>
<dbReference type="SFLD" id="SFLDG00178">
    <property type="entry name" value="enolase"/>
    <property type="match status" value="1"/>
</dbReference>
<comment type="catalytic activity">
    <reaction evidence="9">
        <text>(2R)-2-phosphoglycerate = phosphoenolpyruvate + H2O</text>
        <dbReference type="Rhea" id="RHEA:10164"/>
        <dbReference type="ChEBI" id="CHEBI:15377"/>
        <dbReference type="ChEBI" id="CHEBI:58289"/>
        <dbReference type="ChEBI" id="CHEBI:58702"/>
        <dbReference type="EC" id="4.2.1.11"/>
    </reaction>
</comment>
<dbReference type="PANTHER" id="PTHR11902">
    <property type="entry name" value="ENOLASE"/>
    <property type="match status" value="1"/>
</dbReference>
<dbReference type="SMART" id="SM01193">
    <property type="entry name" value="Enolase_N"/>
    <property type="match status" value="1"/>
</dbReference>
<feature type="binding site" evidence="11">
    <location>
        <position position="160"/>
    </location>
    <ligand>
        <name>substrate</name>
    </ligand>
</feature>
<dbReference type="HAMAP" id="MF_00318">
    <property type="entry name" value="Enolase"/>
    <property type="match status" value="1"/>
</dbReference>
<evidence type="ECO:0000256" key="9">
    <source>
        <dbReference type="HAMAP-Rule" id="MF_00318"/>
    </source>
</evidence>
<comment type="pathway">
    <text evidence="1 9">Carbohydrate degradation; glycolysis; pyruvate from D-glyceraldehyde 3-phosphate: step 4/5.</text>
</comment>
<dbReference type="AlphaFoldDB" id="A0A2H0W2D4"/>
<dbReference type="InterPro" id="IPR036849">
    <property type="entry name" value="Enolase-like_C_sf"/>
</dbReference>
<dbReference type="InterPro" id="IPR020810">
    <property type="entry name" value="Enolase_C"/>
</dbReference>
<sequence>MVKIKSIKAREILDSRGNPTVETTVTLSDGKSAWAAVPSGASTGDAEALELRDGDKKRYNGKGVLKAVKNVNTVIAKNIIGQSPYAQKKLDQLMIELDGTDNKSHLGANAILSVSLAVARAASKSKDLPLYRYLRQQFFKSQKGWAMPYPTINIVNGGAHAGWAIDFQEHMIVPQQRRIHERIRCGSEIFHALQGILKNKGQSVSVGDEGGFAPTLNRNEEALVLIMLAIGAADYRAGSQVKIAMDPATSEFYEKRKQRYVLKTDGRTMTTDQLIDHWVRMTKKYPIVSLEDGLAQNDWAGWQKLTKALGKKIDLVGDDLFVTNKKILQRGIEMKAGNAILIKPNQIGSLSETVETIDTARKHHYKISVSHRSGETIDDFIADLSVAARAEYIKTGSMSRSERSAKYNRLMQIADELKV</sequence>
<dbReference type="InterPro" id="IPR020811">
    <property type="entry name" value="Enolase_N"/>
</dbReference>
<evidence type="ECO:0000256" key="5">
    <source>
        <dbReference type="ARBA" id="ARBA00022525"/>
    </source>
</evidence>
<dbReference type="Pfam" id="PF00113">
    <property type="entry name" value="Enolase_C"/>
    <property type="match status" value="1"/>
</dbReference>
<dbReference type="GO" id="GO:0004634">
    <property type="term" value="F:phosphopyruvate hydratase activity"/>
    <property type="evidence" value="ECO:0007669"/>
    <property type="project" value="UniProtKB-UniRule"/>
</dbReference>
<keyword evidence="5 9" id="KW-0964">Secreted</keyword>
<feature type="binding site" evidence="9">
    <location>
        <position position="373"/>
    </location>
    <ligand>
        <name>(2R)-2-phosphoglycerate</name>
        <dbReference type="ChEBI" id="CHEBI:58289"/>
    </ligand>
</feature>
<feature type="binding site" evidence="9">
    <location>
        <position position="168"/>
    </location>
    <ligand>
        <name>(2R)-2-phosphoglycerate</name>
        <dbReference type="ChEBI" id="CHEBI:58289"/>
    </ligand>
</feature>